<dbReference type="Proteomes" id="UP000828390">
    <property type="component" value="Unassembled WGS sequence"/>
</dbReference>
<name>A0A9D4FRC3_DREPO</name>
<keyword evidence="2" id="KW-1185">Reference proteome</keyword>
<sequence>MFGLMCDIECSKHCLNKYCSINGDCGLGCASNFYGKKCDTPCPDNCAKVETGSVCLQQNGDCRNGIQNGT</sequence>
<comment type="caution">
    <text evidence="1">The sequence shown here is derived from an EMBL/GenBank/DDBJ whole genome shotgun (WGS) entry which is preliminary data.</text>
</comment>
<dbReference type="AlphaFoldDB" id="A0A9D4FRC3"/>
<reference evidence="1" key="2">
    <citation type="submission" date="2020-11" db="EMBL/GenBank/DDBJ databases">
        <authorList>
            <person name="McCartney M.A."/>
            <person name="Auch B."/>
            <person name="Kono T."/>
            <person name="Mallez S."/>
            <person name="Becker A."/>
            <person name="Gohl D.M."/>
            <person name="Silverstein K.A.T."/>
            <person name="Koren S."/>
            <person name="Bechman K.B."/>
            <person name="Herman A."/>
            <person name="Abrahante J.E."/>
            <person name="Garbe J."/>
        </authorList>
    </citation>
    <scope>NUCLEOTIDE SEQUENCE</scope>
    <source>
        <strain evidence="1">Duluth1</strain>
        <tissue evidence="1">Whole animal</tissue>
    </source>
</reference>
<reference evidence="1" key="1">
    <citation type="journal article" date="2019" name="bioRxiv">
        <title>The Genome of the Zebra Mussel, Dreissena polymorpha: A Resource for Invasive Species Research.</title>
        <authorList>
            <person name="McCartney M.A."/>
            <person name="Auch B."/>
            <person name="Kono T."/>
            <person name="Mallez S."/>
            <person name="Zhang Y."/>
            <person name="Obille A."/>
            <person name="Becker A."/>
            <person name="Abrahante J.E."/>
            <person name="Garbe J."/>
            <person name="Badalamenti J.P."/>
            <person name="Herman A."/>
            <person name="Mangelson H."/>
            <person name="Liachko I."/>
            <person name="Sullivan S."/>
            <person name="Sone E.D."/>
            <person name="Koren S."/>
            <person name="Silverstein K.A.T."/>
            <person name="Beckman K.B."/>
            <person name="Gohl D.M."/>
        </authorList>
    </citation>
    <scope>NUCLEOTIDE SEQUENCE</scope>
    <source>
        <strain evidence="1">Duluth1</strain>
        <tissue evidence="1">Whole animal</tissue>
    </source>
</reference>
<evidence type="ECO:0000313" key="1">
    <source>
        <dbReference type="EMBL" id="KAH3803112.1"/>
    </source>
</evidence>
<dbReference type="EMBL" id="JAIWYP010000007">
    <property type="protein sequence ID" value="KAH3803112.1"/>
    <property type="molecule type" value="Genomic_DNA"/>
</dbReference>
<proteinExistence type="predicted"/>
<evidence type="ECO:0000313" key="2">
    <source>
        <dbReference type="Proteomes" id="UP000828390"/>
    </source>
</evidence>
<organism evidence="1 2">
    <name type="scientific">Dreissena polymorpha</name>
    <name type="common">Zebra mussel</name>
    <name type="synonym">Mytilus polymorpha</name>
    <dbReference type="NCBI Taxonomy" id="45954"/>
    <lineage>
        <taxon>Eukaryota</taxon>
        <taxon>Metazoa</taxon>
        <taxon>Spiralia</taxon>
        <taxon>Lophotrochozoa</taxon>
        <taxon>Mollusca</taxon>
        <taxon>Bivalvia</taxon>
        <taxon>Autobranchia</taxon>
        <taxon>Heteroconchia</taxon>
        <taxon>Euheterodonta</taxon>
        <taxon>Imparidentia</taxon>
        <taxon>Neoheterodontei</taxon>
        <taxon>Myida</taxon>
        <taxon>Dreissenoidea</taxon>
        <taxon>Dreissenidae</taxon>
        <taxon>Dreissena</taxon>
    </lineage>
</organism>
<gene>
    <name evidence="1" type="ORF">DPMN_156814</name>
</gene>
<protein>
    <submittedName>
        <fullName evidence="1">Uncharacterized protein</fullName>
    </submittedName>
</protein>
<accession>A0A9D4FRC3</accession>